<keyword evidence="1" id="KW-0472">Membrane</keyword>
<accession>A0A2T6BB65</accession>
<evidence type="ECO:0000313" key="3">
    <source>
        <dbReference type="Proteomes" id="UP000244224"/>
    </source>
</evidence>
<feature type="transmembrane region" description="Helical" evidence="1">
    <location>
        <begin position="6"/>
        <end position="33"/>
    </location>
</feature>
<dbReference type="RefSeq" id="WP_170120518.1">
    <property type="nucleotide sequence ID" value="NZ_QBKP01000001.1"/>
</dbReference>
<comment type="caution">
    <text evidence="2">The sequence shown here is derived from an EMBL/GenBank/DDBJ whole genome shotgun (WGS) entry which is preliminary data.</text>
</comment>
<reference evidence="2 3" key="1">
    <citation type="submission" date="2018-04" db="EMBL/GenBank/DDBJ databases">
        <title>Genomic Encyclopedia of Archaeal and Bacterial Type Strains, Phase II (KMG-II): from individual species to whole genera.</title>
        <authorList>
            <person name="Goeker M."/>
        </authorList>
    </citation>
    <scope>NUCLEOTIDE SEQUENCE [LARGE SCALE GENOMIC DNA]</scope>
    <source>
        <strain evidence="2 3">DSM 21823</strain>
    </source>
</reference>
<sequence>MTDRIALVLGLLIVGLVGLDVFLNGGASLIFLARKLLSLMDYLRFWK</sequence>
<keyword evidence="1" id="KW-1133">Transmembrane helix</keyword>
<dbReference type="Proteomes" id="UP000244224">
    <property type="component" value="Unassembled WGS sequence"/>
</dbReference>
<dbReference type="AlphaFoldDB" id="A0A2T6BB65"/>
<organism evidence="2 3">
    <name type="scientific">Gemmobacter caeni</name>
    <dbReference type="NCBI Taxonomy" id="589035"/>
    <lineage>
        <taxon>Bacteria</taxon>
        <taxon>Pseudomonadati</taxon>
        <taxon>Pseudomonadota</taxon>
        <taxon>Alphaproteobacteria</taxon>
        <taxon>Rhodobacterales</taxon>
        <taxon>Paracoccaceae</taxon>
        <taxon>Gemmobacter</taxon>
    </lineage>
</organism>
<evidence type="ECO:0000313" key="2">
    <source>
        <dbReference type="EMBL" id="PTX53331.1"/>
    </source>
</evidence>
<protein>
    <submittedName>
        <fullName evidence="2">Uncharacterized protein</fullName>
    </submittedName>
</protein>
<dbReference type="EMBL" id="QBKP01000001">
    <property type="protein sequence ID" value="PTX53331.1"/>
    <property type="molecule type" value="Genomic_DNA"/>
</dbReference>
<name>A0A2T6BB65_9RHOB</name>
<keyword evidence="1" id="KW-0812">Transmembrane</keyword>
<gene>
    <name evidence="2" type="ORF">C8N34_101246</name>
</gene>
<proteinExistence type="predicted"/>
<keyword evidence="3" id="KW-1185">Reference proteome</keyword>
<evidence type="ECO:0000256" key="1">
    <source>
        <dbReference type="SAM" id="Phobius"/>
    </source>
</evidence>